<proteinExistence type="predicted"/>
<name>A0A1F8AU99_9BACT</name>
<evidence type="ECO:0000313" key="1">
    <source>
        <dbReference type="EMBL" id="OGM54858.1"/>
    </source>
</evidence>
<accession>A0A1F8AU99</accession>
<dbReference type="EMBL" id="MGGW01000009">
    <property type="protein sequence ID" value="OGM54858.1"/>
    <property type="molecule type" value="Genomic_DNA"/>
</dbReference>
<gene>
    <name evidence="1" type="ORF">A3E44_01725</name>
</gene>
<dbReference type="Proteomes" id="UP000178603">
    <property type="component" value="Unassembled WGS sequence"/>
</dbReference>
<reference evidence="1 2" key="1">
    <citation type="journal article" date="2016" name="Nat. Commun.">
        <title>Thousands of microbial genomes shed light on interconnected biogeochemical processes in an aquifer system.</title>
        <authorList>
            <person name="Anantharaman K."/>
            <person name="Brown C.T."/>
            <person name="Hug L.A."/>
            <person name="Sharon I."/>
            <person name="Castelle C.J."/>
            <person name="Probst A.J."/>
            <person name="Thomas B.C."/>
            <person name="Singh A."/>
            <person name="Wilkins M.J."/>
            <person name="Karaoz U."/>
            <person name="Brodie E.L."/>
            <person name="Williams K.H."/>
            <person name="Hubbard S.S."/>
            <person name="Banfield J.F."/>
        </authorList>
    </citation>
    <scope>NUCLEOTIDE SEQUENCE [LARGE SCALE GENOMIC DNA]</scope>
</reference>
<comment type="caution">
    <text evidence="1">The sequence shown here is derived from an EMBL/GenBank/DDBJ whole genome shotgun (WGS) entry which is preliminary data.</text>
</comment>
<organism evidence="1 2">
    <name type="scientific">Candidatus Woesebacteria bacterium RIFCSPHIGHO2_12_FULL_41_24</name>
    <dbReference type="NCBI Taxonomy" id="1802510"/>
    <lineage>
        <taxon>Bacteria</taxon>
        <taxon>Candidatus Woeseibacteriota</taxon>
    </lineage>
</organism>
<sequence length="63" mass="6954">MHRCTQVRSPTTRIIFYSGDVTRMESGRTVQDIALRKGVMAVLQKGRGLGVLINIVKQALGLL</sequence>
<dbReference type="AlphaFoldDB" id="A0A1F8AU99"/>
<evidence type="ECO:0000313" key="2">
    <source>
        <dbReference type="Proteomes" id="UP000178603"/>
    </source>
</evidence>
<protein>
    <submittedName>
        <fullName evidence="1">Uncharacterized protein</fullName>
    </submittedName>
</protein>